<dbReference type="OrthoDB" id="1706066at2759"/>
<sequence>MSARQSGQAQGPPRFVQGVSGAELHLLGSTRKALDHLDHLNPTPPPPPPPRLCPGLQLVPGQSLLVPGGQLNVTVNCLDCHIHVAPDKVALIWEKDEPREEIWVTYRELLELTSRLGNTLKQQEVKQGDRVTVYMPLCPLAVASMLASQSTKQGGQRPRNTGDMGCYFVNPALDCHYWQTWHYMFDYQDKDVFGCVVDISWITGHTYVVYSPLCNGGTTVLFESDYGMVLATAGFFFTGDVAYCTSEGYHQLTGKLDDIISISGHQMGTAEVENVVNHRVAVAQTAVIGYPHEVKGKGKMLSFLPQNISRGYGTAVGSGTGSNAVSTPYSMLAGISAQPSQPAHAHQQDRLRLRSREVSGAWYALLSNLVILRPGVYVFVVLKDSGYTQETLAAELQGLISKKIAKYAALDYVQVTHRLPKTRSGKITHRVLWKTGGQGQ</sequence>
<evidence type="ECO:0000259" key="5">
    <source>
        <dbReference type="Pfam" id="PF00501"/>
    </source>
</evidence>
<dbReference type="GO" id="GO:0003987">
    <property type="term" value="F:acetate-CoA ligase activity"/>
    <property type="evidence" value="ECO:0007669"/>
    <property type="project" value="UniProtKB-EC"/>
</dbReference>
<evidence type="ECO:0000259" key="6">
    <source>
        <dbReference type="Pfam" id="PF13193"/>
    </source>
</evidence>
<proteinExistence type="predicted"/>
<dbReference type="InterPro" id="IPR000873">
    <property type="entry name" value="AMP-dep_synth/lig_dom"/>
</dbReference>
<dbReference type="GO" id="GO:0005524">
    <property type="term" value="F:ATP binding"/>
    <property type="evidence" value="ECO:0007669"/>
    <property type="project" value="UniProtKB-KW"/>
</dbReference>
<dbReference type="Pfam" id="PF13193">
    <property type="entry name" value="AMP-binding_C"/>
    <property type="match status" value="1"/>
</dbReference>
<dbReference type="Proteomes" id="UP000276834">
    <property type="component" value="Unassembled WGS sequence"/>
</dbReference>
<evidence type="ECO:0000313" key="8">
    <source>
        <dbReference type="Proteomes" id="UP000276834"/>
    </source>
</evidence>
<dbReference type="GO" id="GO:0006085">
    <property type="term" value="P:acetyl-CoA biosynthetic process"/>
    <property type="evidence" value="ECO:0007669"/>
    <property type="project" value="TreeGrafter"/>
</dbReference>
<evidence type="ECO:0000256" key="2">
    <source>
        <dbReference type="ARBA" id="ARBA00022598"/>
    </source>
</evidence>
<dbReference type="SUPFAM" id="SSF56801">
    <property type="entry name" value="Acetyl-CoA synthetase-like"/>
    <property type="match status" value="2"/>
</dbReference>
<dbReference type="Gene3D" id="3.40.50.12780">
    <property type="entry name" value="N-terminal domain of ligase-like"/>
    <property type="match status" value="2"/>
</dbReference>
<accession>A0A3L8SVY7</accession>
<dbReference type="AlphaFoldDB" id="A0A3L8SVY7"/>
<feature type="domain" description="AMP-binding enzyme C-terminal" evidence="6">
    <location>
        <begin position="376"/>
        <end position="426"/>
    </location>
</feature>
<dbReference type="PANTHER" id="PTHR24095:SF83">
    <property type="entry name" value="ACETYL-COENZYME A SYNTHETASE"/>
    <property type="match status" value="1"/>
</dbReference>
<dbReference type="InterPro" id="IPR042099">
    <property type="entry name" value="ANL_N_sf"/>
</dbReference>
<reference evidence="7 8" key="1">
    <citation type="journal article" date="2018" name="Proc. R. Soc. B">
        <title>A non-coding region near Follistatin controls head colour polymorphism in the Gouldian finch.</title>
        <authorList>
            <person name="Toomey M.B."/>
            <person name="Marques C.I."/>
            <person name="Andrade P."/>
            <person name="Araujo P.M."/>
            <person name="Sabatino S."/>
            <person name="Gazda M.A."/>
            <person name="Afonso S."/>
            <person name="Lopes R.J."/>
            <person name="Corbo J.C."/>
            <person name="Carneiro M."/>
        </authorList>
    </citation>
    <scope>NUCLEOTIDE SEQUENCE [LARGE SCALE GENOMIC DNA]</scope>
    <source>
        <strain evidence="7">Red01</strain>
        <tissue evidence="7">Muscle</tissue>
    </source>
</reference>
<dbReference type="GO" id="GO:0005739">
    <property type="term" value="C:mitochondrion"/>
    <property type="evidence" value="ECO:0007669"/>
    <property type="project" value="TreeGrafter"/>
</dbReference>
<keyword evidence="4" id="KW-0067">ATP-binding</keyword>
<evidence type="ECO:0000256" key="4">
    <source>
        <dbReference type="ARBA" id="ARBA00022840"/>
    </source>
</evidence>
<evidence type="ECO:0000256" key="1">
    <source>
        <dbReference type="ARBA" id="ARBA00013275"/>
    </source>
</evidence>
<dbReference type="PANTHER" id="PTHR24095">
    <property type="entry name" value="ACETYL-COENZYME A SYNTHETASE"/>
    <property type="match status" value="1"/>
</dbReference>
<dbReference type="EMBL" id="QUSF01000004">
    <property type="protein sequence ID" value="RLW10157.1"/>
    <property type="molecule type" value="Genomic_DNA"/>
</dbReference>
<comment type="caution">
    <text evidence="7">The sequence shown here is derived from an EMBL/GenBank/DDBJ whole genome shotgun (WGS) entry which is preliminary data.</text>
</comment>
<evidence type="ECO:0000313" key="7">
    <source>
        <dbReference type="EMBL" id="RLW10157.1"/>
    </source>
</evidence>
<keyword evidence="2" id="KW-0436">Ligase</keyword>
<dbReference type="Gene3D" id="3.30.300.30">
    <property type="match status" value="2"/>
</dbReference>
<evidence type="ECO:0000256" key="3">
    <source>
        <dbReference type="ARBA" id="ARBA00022741"/>
    </source>
</evidence>
<keyword evidence="8" id="KW-1185">Reference proteome</keyword>
<organism evidence="7 8">
    <name type="scientific">Chloebia gouldiae</name>
    <name type="common">Gouldian finch</name>
    <name type="synonym">Erythrura gouldiae</name>
    <dbReference type="NCBI Taxonomy" id="44316"/>
    <lineage>
        <taxon>Eukaryota</taxon>
        <taxon>Metazoa</taxon>
        <taxon>Chordata</taxon>
        <taxon>Craniata</taxon>
        <taxon>Vertebrata</taxon>
        <taxon>Euteleostomi</taxon>
        <taxon>Archelosauria</taxon>
        <taxon>Archosauria</taxon>
        <taxon>Dinosauria</taxon>
        <taxon>Saurischia</taxon>
        <taxon>Theropoda</taxon>
        <taxon>Coelurosauria</taxon>
        <taxon>Aves</taxon>
        <taxon>Neognathae</taxon>
        <taxon>Neoaves</taxon>
        <taxon>Telluraves</taxon>
        <taxon>Australaves</taxon>
        <taxon>Passeriformes</taxon>
        <taxon>Passeroidea</taxon>
        <taxon>Passeridae</taxon>
        <taxon>Chloebia</taxon>
    </lineage>
</organism>
<protein>
    <recommendedName>
        <fullName evidence="1">acetate--CoA ligase</fullName>
        <ecNumber evidence="1">6.2.1.1</ecNumber>
    </recommendedName>
</protein>
<name>A0A3L8SVY7_CHLGU</name>
<dbReference type="InterPro" id="IPR045851">
    <property type="entry name" value="AMP-bd_C_sf"/>
</dbReference>
<dbReference type="EC" id="6.2.1.1" evidence="1"/>
<keyword evidence="3" id="KW-0547">Nucleotide-binding</keyword>
<dbReference type="InterPro" id="IPR025110">
    <property type="entry name" value="AMP-bd_C"/>
</dbReference>
<dbReference type="Pfam" id="PF00501">
    <property type="entry name" value="AMP-binding"/>
    <property type="match status" value="1"/>
</dbReference>
<feature type="domain" description="AMP-dependent synthetase/ligase" evidence="5">
    <location>
        <begin position="84"/>
        <end position="148"/>
    </location>
</feature>
<gene>
    <name evidence="7" type="ORF">DV515_00002119</name>
</gene>